<sequence length="77" mass="8354">PQWVVWVGGAALPISASSSKLFPICCCCIPAASLCRDTIRIAFPLYTSSRPSTSFSLFARSRPFPSPLSVLMNPQHI</sequence>
<dbReference type="AlphaFoldDB" id="A0A453DIX0"/>
<proteinExistence type="predicted"/>
<name>A0A453DIX0_AEGTS</name>
<evidence type="ECO:0000256" key="1">
    <source>
        <dbReference type="SAM" id="SignalP"/>
    </source>
</evidence>
<evidence type="ECO:0000313" key="2">
    <source>
        <dbReference type="EnsemblPlants" id="AET2Gv21261900.2"/>
    </source>
</evidence>
<reference evidence="3" key="1">
    <citation type="journal article" date="2014" name="Science">
        <title>Ancient hybridizations among the ancestral genomes of bread wheat.</title>
        <authorList>
            <consortium name="International Wheat Genome Sequencing Consortium,"/>
            <person name="Marcussen T."/>
            <person name="Sandve S.R."/>
            <person name="Heier L."/>
            <person name="Spannagl M."/>
            <person name="Pfeifer M."/>
            <person name="Jakobsen K.S."/>
            <person name="Wulff B.B."/>
            <person name="Steuernagel B."/>
            <person name="Mayer K.F."/>
            <person name="Olsen O.A."/>
        </authorList>
    </citation>
    <scope>NUCLEOTIDE SEQUENCE [LARGE SCALE GENOMIC DNA]</scope>
    <source>
        <strain evidence="3">cv. AL8/78</strain>
    </source>
</reference>
<reference evidence="2" key="5">
    <citation type="journal article" date="2021" name="G3 (Bethesda)">
        <title>Aegilops tauschii genome assembly Aet v5.0 features greater sequence contiguity and improved annotation.</title>
        <authorList>
            <person name="Wang L."/>
            <person name="Zhu T."/>
            <person name="Rodriguez J.C."/>
            <person name="Deal K.R."/>
            <person name="Dubcovsky J."/>
            <person name="McGuire P.E."/>
            <person name="Lux T."/>
            <person name="Spannagl M."/>
            <person name="Mayer K.F.X."/>
            <person name="Baldrich P."/>
            <person name="Meyers B.C."/>
            <person name="Huo N."/>
            <person name="Gu Y.Q."/>
            <person name="Zhou H."/>
            <person name="Devos K.M."/>
            <person name="Bennetzen J.L."/>
            <person name="Unver T."/>
            <person name="Budak H."/>
            <person name="Gulick P.J."/>
            <person name="Galiba G."/>
            <person name="Kalapos B."/>
            <person name="Nelson D.R."/>
            <person name="Li P."/>
            <person name="You F.M."/>
            <person name="Luo M.C."/>
            <person name="Dvorak J."/>
        </authorList>
    </citation>
    <scope>NUCLEOTIDE SEQUENCE [LARGE SCALE GENOMIC DNA]</scope>
    <source>
        <strain evidence="2">cv. AL8/78</strain>
    </source>
</reference>
<reference evidence="2" key="4">
    <citation type="submission" date="2019-03" db="UniProtKB">
        <authorList>
            <consortium name="EnsemblPlants"/>
        </authorList>
    </citation>
    <scope>IDENTIFICATION</scope>
</reference>
<reference evidence="3" key="2">
    <citation type="journal article" date="2017" name="Nat. Plants">
        <title>The Aegilops tauschii genome reveals multiple impacts of transposons.</title>
        <authorList>
            <person name="Zhao G."/>
            <person name="Zou C."/>
            <person name="Li K."/>
            <person name="Wang K."/>
            <person name="Li T."/>
            <person name="Gao L."/>
            <person name="Zhang X."/>
            <person name="Wang H."/>
            <person name="Yang Z."/>
            <person name="Liu X."/>
            <person name="Jiang W."/>
            <person name="Mao L."/>
            <person name="Kong X."/>
            <person name="Jiao Y."/>
            <person name="Jia J."/>
        </authorList>
    </citation>
    <scope>NUCLEOTIDE SEQUENCE [LARGE SCALE GENOMIC DNA]</scope>
    <source>
        <strain evidence="3">cv. AL8/78</strain>
    </source>
</reference>
<keyword evidence="1" id="KW-0732">Signal</keyword>
<dbReference type="Gramene" id="AET2Gv21261900.2">
    <property type="protein sequence ID" value="AET2Gv21261900.2"/>
    <property type="gene ID" value="AET2Gv21261900"/>
</dbReference>
<feature type="chain" id="PRO_5019284971" evidence="1">
    <location>
        <begin position="19"/>
        <end position="77"/>
    </location>
</feature>
<dbReference type="EnsemblPlants" id="AET2Gv21261900.2">
    <property type="protein sequence ID" value="AET2Gv21261900.2"/>
    <property type="gene ID" value="AET2Gv21261900"/>
</dbReference>
<reference evidence="2" key="3">
    <citation type="journal article" date="2017" name="Nature">
        <title>Genome sequence of the progenitor of the wheat D genome Aegilops tauschii.</title>
        <authorList>
            <person name="Luo M.C."/>
            <person name="Gu Y.Q."/>
            <person name="Puiu D."/>
            <person name="Wang H."/>
            <person name="Twardziok S.O."/>
            <person name="Deal K.R."/>
            <person name="Huo N."/>
            <person name="Zhu T."/>
            <person name="Wang L."/>
            <person name="Wang Y."/>
            <person name="McGuire P.E."/>
            <person name="Liu S."/>
            <person name="Long H."/>
            <person name="Ramasamy R.K."/>
            <person name="Rodriguez J.C."/>
            <person name="Van S.L."/>
            <person name="Yuan L."/>
            <person name="Wang Z."/>
            <person name="Xia Z."/>
            <person name="Xiao L."/>
            <person name="Anderson O.D."/>
            <person name="Ouyang S."/>
            <person name="Liang Y."/>
            <person name="Zimin A.V."/>
            <person name="Pertea G."/>
            <person name="Qi P."/>
            <person name="Bennetzen J.L."/>
            <person name="Dai X."/>
            <person name="Dawson M.W."/>
            <person name="Muller H.G."/>
            <person name="Kugler K."/>
            <person name="Rivarola-Duarte L."/>
            <person name="Spannagl M."/>
            <person name="Mayer K.F.X."/>
            <person name="Lu F.H."/>
            <person name="Bevan M.W."/>
            <person name="Leroy P."/>
            <person name="Li P."/>
            <person name="You F.M."/>
            <person name="Sun Q."/>
            <person name="Liu Z."/>
            <person name="Lyons E."/>
            <person name="Wicker T."/>
            <person name="Salzberg S.L."/>
            <person name="Devos K.M."/>
            <person name="Dvorak J."/>
        </authorList>
    </citation>
    <scope>NUCLEOTIDE SEQUENCE [LARGE SCALE GENOMIC DNA]</scope>
    <source>
        <strain evidence="2">cv. AL8/78</strain>
    </source>
</reference>
<evidence type="ECO:0000313" key="3">
    <source>
        <dbReference type="Proteomes" id="UP000015105"/>
    </source>
</evidence>
<feature type="signal peptide" evidence="1">
    <location>
        <begin position="1"/>
        <end position="18"/>
    </location>
</feature>
<dbReference type="Proteomes" id="UP000015105">
    <property type="component" value="Chromosome 2D"/>
</dbReference>
<accession>A0A453DIX0</accession>
<keyword evidence="3" id="KW-1185">Reference proteome</keyword>
<organism evidence="2 3">
    <name type="scientific">Aegilops tauschii subsp. strangulata</name>
    <name type="common">Goatgrass</name>
    <dbReference type="NCBI Taxonomy" id="200361"/>
    <lineage>
        <taxon>Eukaryota</taxon>
        <taxon>Viridiplantae</taxon>
        <taxon>Streptophyta</taxon>
        <taxon>Embryophyta</taxon>
        <taxon>Tracheophyta</taxon>
        <taxon>Spermatophyta</taxon>
        <taxon>Magnoliopsida</taxon>
        <taxon>Liliopsida</taxon>
        <taxon>Poales</taxon>
        <taxon>Poaceae</taxon>
        <taxon>BOP clade</taxon>
        <taxon>Pooideae</taxon>
        <taxon>Triticodae</taxon>
        <taxon>Triticeae</taxon>
        <taxon>Triticinae</taxon>
        <taxon>Aegilops</taxon>
    </lineage>
</organism>
<protein>
    <submittedName>
        <fullName evidence="2">Uncharacterized protein</fullName>
    </submittedName>
</protein>